<dbReference type="GO" id="GO:0007009">
    <property type="term" value="P:plasma membrane organization"/>
    <property type="evidence" value="ECO:0007669"/>
    <property type="project" value="TreeGrafter"/>
</dbReference>
<dbReference type="AlphaFoldDB" id="A0A813SMS9"/>
<dbReference type="GO" id="GO:0097035">
    <property type="term" value="P:regulation of membrane lipid distribution"/>
    <property type="evidence" value="ECO:0007669"/>
    <property type="project" value="TreeGrafter"/>
</dbReference>
<dbReference type="SMART" id="SM00724">
    <property type="entry name" value="TLC"/>
    <property type="match status" value="1"/>
</dbReference>
<dbReference type="PROSITE" id="PS50922">
    <property type="entry name" value="TLC"/>
    <property type="match status" value="1"/>
</dbReference>
<dbReference type="Proteomes" id="UP000663829">
    <property type="component" value="Unassembled WGS sequence"/>
</dbReference>
<dbReference type="InterPro" id="IPR050846">
    <property type="entry name" value="TLCD"/>
</dbReference>
<dbReference type="EMBL" id="CAJOBC010000398">
    <property type="protein sequence ID" value="CAF3581365.1"/>
    <property type="molecule type" value="Genomic_DNA"/>
</dbReference>
<dbReference type="PANTHER" id="PTHR13439:SF4">
    <property type="entry name" value="TLC DOMAIN-CONTAINING PROTEIN"/>
    <property type="match status" value="1"/>
</dbReference>
<dbReference type="Proteomes" id="UP000681722">
    <property type="component" value="Unassembled WGS sequence"/>
</dbReference>
<evidence type="ECO:0000256" key="4">
    <source>
        <dbReference type="ARBA" id="ARBA00023136"/>
    </source>
</evidence>
<feature type="domain" description="TLC" evidence="7">
    <location>
        <begin position="125"/>
        <end position="300"/>
    </location>
</feature>
<evidence type="ECO:0000256" key="5">
    <source>
        <dbReference type="PROSITE-ProRule" id="PRU00205"/>
    </source>
</evidence>
<keyword evidence="10" id="KW-1185">Reference proteome</keyword>
<keyword evidence="2 5" id="KW-0812">Transmembrane</keyword>
<organism evidence="8 10">
    <name type="scientific">Didymodactylos carnosus</name>
    <dbReference type="NCBI Taxonomy" id="1234261"/>
    <lineage>
        <taxon>Eukaryota</taxon>
        <taxon>Metazoa</taxon>
        <taxon>Spiralia</taxon>
        <taxon>Gnathifera</taxon>
        <taxon>Rotifera</taxon>
        <taxon>Eurotatoria</taxon>
        <taxon>Bdelloidea</taxon>
        <taxon>Philodinida</taxon>
        <taxon>Philodinidae</taxon>
        <taxon>Didymodactylos</taxon>
    </lineage>
</organism>
<feature type="transmembrane region" description="Helical" evidence="6">
    <location>
        <begin position="166"/>
        <end position="183"/>
    </location>
</feature>
<dbReference type="EMBL" id="CAJNOQ010000398">
    <property type="protein sequence ID" value="CAF0796688.1"/>
    <property type="molecule type" value="Genomic_DNA"/>
</dbReference>
<keyword evidence="3 6" id="KW-1133">Transmembrane helix</keyword>
<accession>A0A813SMS9</accession>
<evidence type="ECO:0000256" key="2">
    <source>
        <dbReference type="ARBA" id="ARBA00022692"/>
    </source>
</evidence>
<dbReference type="GO" id="GO:0055091">
    <property type="term" value="P:phospholipid homeostasis"/>
    <property type="evidence" value="ECO:0007669"/>
    <property type="project" value="TreeGrafter"/>
</dbReference>
<evidence type="ECO:0000259" key="7">
    <source>
        <dbReference type="PROSITE" id="PS50922"/>
    </source>
</evidence>
<keyword evidence="4 5" id="KW-0472">Membrane</keyword>
<evidence type="ECO:0000256" key="6">
    <source>
        <dbReference type="SAM" id="Phobius"/>
    </source>
</evidence>
<evidence type="ECO:0000256" key="3">
    <source>
        <dbReference type="ARBA" id="ARBA00022989"/>
    </source>
</evidence>
<comment type="caution">
    <text evidence="8">The sequence shown here is derived from an EMBL/GenBank/DDBJ whole genome shotgun (WGS) entry which is preliminary data.</text>
</comment>
<evidence type="ECO:0000256" key="1">
    <source>
        <dbReference type="ARBA" id="ARBA00004141"/>
    </source>
</evidence>
<proteinExistence type="predicted"/>
<dbReference type="InterPro" id="IPR006634">
    <property type="entry name" value="TLC-dom"/>
</dbReference>
<sequence length="300" mass="35106">MLCKYFTTSCTRKTLSPSPVLRRQISNDDSINNDNQTITTTVLRRQIPNTSDLSLPYKDLSEQKSVQSSLKNLLFSTPDDNEEIEGQQTRRIKSNTSLKYAIKLSIQIILYLKNQFRLFFIETDDEEWKRTNTLISWIHATISGTFVLYSLYVYWNEMLDDMVKHVTIQTYLLSCFCFAYFIFDLIDMVINKKAANLWEVTLHHITTILYIGLNIFQCRCVGYCIVSLLAEVNSIFLHARKLFQLYKVPKTNLLVKLNMVINSIIVRTDFIKPYLASDSRNRTFPITMRIPRFNTKSYMS</sequence>
<comment type="subcellular location">
    <subcellularLocation>
        <location evidence="1">Membrane</location>
        <topology evidence="1">Multi-pass membrane protein</topology>
    </subcellularLocation>
</comment>
<feature type="transmembrane region" description="Helical" evidence="6">
    <location>
        <begin position="134"/>
        <end position="154"/>
    </location>
</feature>
<gene>
    <name evidence="8" type="ORF">GPM918_LOCUS3291</name>
    <name evidence="9" type="ORF">SRO942_LOCUS3291</name>
</gene>
<reference evidence="8" key="1">
    <citation type="submission" date="2021-02" db="EMBL/GenBank/DDBJ databases">
        <authorList>
            <person name="Nowell W R."/>
        </authorList>
    </citation>
    <scope>NUCLEOTIDE SEQUENCE</scope>
</reference>
<dbReference type="OrthoDB" id="10266980at2759"/>
<evidence type="ECO:0000313" key="8">
    <source>
        <dbReference type="EMBL" id="CAF0796688.1"/>
    </source>
</evidence>
<dbReference type="PANTHER" id="PTHR13439">
    <property type="entry name" value="CT120 PROTEIN"/>
    <property type="match status" value="1"/>
</dbReference>
<dbReference type="GO" id="GO:0071709">
    <property type="term" value="P:membrane assembly"/>
    <property type="evidence" value="ECO:0007669"/>
    <property type="project" value="TreeGrafter"/>
</dbReference>
<evidence type="ECO:0000313" key="10">
    <source>
        <dbReference type="Proteomes" id="UP000663829"/>
    </source>
</evidence>
<protein>
    <recommendedName>
        <fullName evidence="7">TLC domain-containing protein</fullName>
    </recommendedName>
</protein>
<dbReference type="Pfam" id="PF03798">
    <property type="entry name" value="TRAM_LAG1_CLN8"/>
    <property type="match status" value="1"/>
</dbReference>
<name>A0A813SMS9_9BILA</name>
<dbReference type="GO" id="GO:0005886">
    <property type="term" value="C:plasma membrane"/>
    <property type="evidence" value="ECO:0007669"/>
    <property type="project" value="TreeGrafter"/>
</dbReference>
<evidence type="ECO:0000313" key="9">
    <source>
        <dbReference type="EMBL" id="CAF3581365.1"/>
    </source>
</evidence>